<keyword evidence="3" id="KW-0949">S-adenosyl-L-methionine</keyword>
<evidence type="ECO:0000256" key="5">
    <source>
        <dbReference type="ARBA" id="ARBA00023004"/>
    </source>
</evidence>
<keyword evidence="9" id="KW-1185">Reference proteome</keyword>
<proteinExistence type="predicted"/>
<evidence type="ECO:0000313" key="8">
    <source>
        <dbReference type="EMBL" id="PWR69559.1"/>
    </source>
</evidence>
<dbReference type="Proteomes" id="UP000245934">
    <property type="component" value="Unassembled WGS sequence"/>
</dbReference>
<protein>
    <submittedName>
        <fullName evidence="8">Radical SAM protein</fullName>
    </submittedName>
</protein>
<dbReference type="SUPFAM" id="SSF102114">
    <property type="entry name" value="Radical SAM enzymes"/>
    <property type="match status" value="1"/>
</dbReference>
<dbReference type="Gene3D" id="3.20.20.70">
    <property type="entry name" value="Aldolase class I"/>
    <property type="match status" value="1"/>
</dbReference>
<dbReference type="InterPro" id="IPR058240">
    <property type="entry name" value="rSAM_sf"/>
</dbReference>
<dbReference type="GO" id="GO:0046872">
    <property type="term" value="F:metal ion binding"/>
    <property type="evidence" value="ECO:0007669"/>
    <property type="project" value="UniProtKB-KW"/>
</dbReference>
<dbReference type="InterPro" id="IPR013785">
    <property type="entry name" value="Aldolase_TIM"/>
</dbReference>
<dbReference type="CDD" id="cd01335">
    <property type="entry name" value="Radical_SAM"/>
    <property type="match status" value="1"/>
</dbReference>
<evidence type="ECO:0000313" key="9">
    <source>
        <dbReference type="Proteomes" id="UP000245934"/>
    </source>
</evidence>
<comment type="caution">
    <text evidence="8">The sequence shown here is derived from an EMBL/GenBank/DDBJ whole genome shotgun (WGS) entry which is preliminary data.</text>
</comment>
<keyword evidence="4" id="KW-0479">Metal-binding</keyword>
<dbReference type="OrthoDB" id="371936at2157"/>
<dbReference type="Gene3D" id="1.20.58.2180">
    <property type="match status" value="1"/>
</dbReference>
<accession>A0A2V2MQ66</accession>
<dbReference type="AlphaFoldDB" id="A0A2V2MQ66"/>
<sequence length="597" mass="66984">MTKSEPEISIQCNYCECRCQISEHMTGKCLMYRHENGQIIEIYPDCYLNIYPVTTESIPLLHFYPNSRFLLISTIGCNFACEGCISEFQSYGNKTVSETLIRHTPEEILDIARKGNCRGIAFCLNEPTVSLPTFLRVAKAAKEAGFLVGCSSNGYMTQDTVNILIPYLDYINIGLKGYSDERYLECGATSASPVFRNVRLFYDAGIAVELSIMYLNGREMEVIQAAEHIKSICPDIPFQVMRFMAPDREKLGFLEPSREDGEGLCGRLREYLHHVYLFNTVATTMLDSLCPICGNVIIHRVFFGPMAARVLSCEQDGVCSCGYVFPYTGDITPVQKDEIEVLGGYRSIMGVRFIAEILGILGITEKILIDSYCNTVIANGYLHSHQEQKSTPDTYCEMVTYLAHLSGRITQGSYFVNYIQSVISDITHKVSHAQKPRVITVLSHPLFPLYADRFDNSLVEIAGGISLNREINYNETEHAEYTASEFSALNPEIIFISSHFSTPVTDFISTCRKTGITAEAISKTQVYALNKKYMPTSPPWIIGLMEIANILHPELFQYSLPDEEERLNNLFESFLSASDSCADNCILIPDQSADTAF</sequence>
<dbReference type="InterPro" id="IPR027596">
    <property type="entry name" value="AmmeMemoSam_rS"/>
</dbReference>
<keyword evidence="5" id="KW-0408">Iron</keyword>
<dbReference type="EMBL" id="QGMZ01000061">
    <property type="protein sequence ID" value="PWR69559.1"/>
    <property type="molecule type" value="Genomic_DNA"/>
</dbReference>
<evidence type="ECO:0000259" key="7">
    <source>
        <dbReference type="PROSITE" id="PS51918"/>
    </source>
</evidence>
<dbReference type="PANTHER" id="PTHR30352">
    <property type="entry name" value="PYRUVATE FORMATE-LYASE-ACTIVATING ENZYME"/>
    <property type="match status" value="1"/>
</dbReference>
<dbReference type="PROSITE" id="PS51918">
    <property type="entry name" value="RADICAL_SAM"/>
    <property type="match status" value="1"/>
</dbReference>
<dbReference type="Pfam" id="PF04055">
    <property type="entry name" value="Radical_SAM"/>
    <property type="match status" value="1"/>
</dbReference>
<dbReference type="RefSeq" id="WP_109942414.1">
    <property type="nucleotide sequence ID" value="NZ_CP176366.1"/>
</dbReference>
<dbReference type="SFLD" id="SFLDS00029">
    <property type="entry name" value="Radical_SAM"/>
    <property type="match status" value="1"/>
</dbReference>
<evidence type="ECO:0000256" key="1">
    <source>
        <dbReference type="ARBA" id="ARBA00001966"/>
    </source>
</evidence>
<dbReference type="GeneID" id="97608430"/>
<gene>
    <name evidence="8" type="ORF">DLD82_17440</name>
</gene>
<evidence type="ECO:0000256" key="2">
    <source>
        <dbReference type="ARBA" id="ARBA00022485"/>
    </source>
</evidence>
<reference evidence="8 9" key="1">
    <citation type="submission" date="2018-05" db="EMBL/GenBank/DDBJ databases">
        <title>Draft genome of Methanospirillum stamsii Pt1.</title>
        <authorList>
            <person name="Dueholm M.S."/>
            <person name="Nielsen P.H."/>
            <person name="Bakmann L.F."/>
            <person name="Otzen D.E."/>
        </authorList>
    </citation>
    <scope>NUCLEOTIDE SEQUENCE [LARGE SCALE GENOMIC DNA]</scope>
    <source>
        <strain evidence="8 9">Pt1</strain>
    </source>
</reference>
<dbReference type="Gene3D" id="3.40.50.1980">
    <property type="entry name" value="Nitrogenase molybdenum iron protein domain"/>
    <property type="match status" value="1"/>
</dbReference>
<keyword evidence="6" id="KW-0411">Iron-sulfur</keyword>
<dbReference type="GO" id="GO:0003824">
    <property type="term" value="F:catalytic activity"/>
    <property type="evidence" value="ECO:0007669"/>
    <property type="project" value="InterPro"/>
</dbReference>
<dbReference type="GO" id="GO:0051539">
    <property type="term" value="F:4 iron, 4 sulfur cluster binding"/>
    <property type="evidence" value="ECO:0007669"/>
    <property type="project" value="UniProtKB-KW"/>
</dbReference>
<name>A0A2V2MQ66_9EURY</name>
<comment type="cofactor">
    <cofactor evidence="1">
        <name>[4Fe-4S] cluster</name>
        <dbReference type="ChEBI" id="CHEBI:49883"/>
    </cofactor>
</comment>
<evidence type="ECO:0000256" key="4">
    <source>
        <dbReference type="ARBA" id="ARBA00022723"/>
    </source>
</evidence>
<evidence type="ECO:0000256" key="6">
    <source>
        <dbReference type="ARBA" id="ARBA00023014"/>
    </source>
</evidence>
<dbReference type="InterPro" id="IPR034457">
    <property type="entry name" value="Organic_radical-activating"/>
</dbReference>
<organism evidence="8 9">
    <name type="scientific">Methanospirillum stamsii</name>
    <dbReference type="NCBI Taxonomy" id="1277351"/>
    <lineage>
        <taxon>Archaea</taxon>
        <taxon>Methanobacteriati</taxon>
        <taxon>Methanobacteriota</taxon>
        <taxon>Stenosarchaea group</taxon>
        <taxon>Methanomicrobia</taxon>
        <taxon>Methanomicrobiales</taxon>
        <taxon>Methanospirillaceae</taxon>
        <taxon>Methanospirillum</taxon>
    </lineage>
</organism>
<evidence type="ECO:0000256" key="3">
    <source>
        <dbReference type="ARBA" id="ARBA00022691"/>
    </source>
</evidence>
<feature type="domain" description="Radical SAM core" evidence="7">
    <location>
        <begin position="62"/>
        <end position="279"/>
    </location>
</feature>
<keyword evidence="2" id="KW-0004">4Fe-4S</keyword>
<dbReference type="SUPFAM" id="SSF53807">
    <property type="entry name" value="Helical backbone' metal receptor"/>
    <property type="match status" value="1"/>
</dbReference>
<dbReference type="PANTHER" id="PTHR30352:SF5">
    <property type="entry name" value="PYRUVATE FORMATE-LYASE 1-ACTIVATING ENZYME"/>
    <property type="match status" value="1"/>
</dbReference>
<dbReference type="InterPro" id="IPR007197">
    <property type="entry name" value="rSAM"/>
</dbReference>
<dbReference type="SFLD" id="SFLDG01101">
    <property type="entry name" value="Uncharacterised_Radical_SAM_Su"/>
    <property type="match status" value="1"/>
</dbReference>